<dbReference type="GO" id="GO:0000976">
    <property type="term" value="F:transcription cis-regulatory region binding"/>
    <property type="evidence" value="ECO:0007669"/>
    <property type="project" value="TreeGrafter"/>
</dbReference>
<proteinExistence type="predicted"/>
<feature type="region of interest" description="Disordered" evidence="6">
    <location>
        <begin position="1"/>
        <end position="20"/>
    </location>
</feature>
<feature type="compositionally biased region" description="Polar residues" evidence="6">
    <location>
        <begin position="940"/>
        <end position="966"/>
    </location>
</feature>
<feature type="compositionally biased region" description="Polar residues" evidence="6">
    <location>
        <begin position="191"/>
        <end position="200"/>
    </location>
</feature>
<dbReference type="GO" id="GO:0006351">
    <property type="term" value="P:DNA-templated transcription"/>
    <property type="evidence" value="ECO:0007669"/>
    <property type="project" value="InterPro"/>
</dbReference>
<gene>
    <name evidence="8" type="ORF">EUX98_g1452</name>
</gene>
<dbReference type="EMBL" id="SGPM01000016">
    <property type="protein sequence ID" value="THH32747.1"/>
    <property type="molecule type" value="Genomic_DNA"/>
</dbReference>
<name>A0A4S4N3T5_9APHY</name>
<feature type="compositionally biased region" description="Polar residues" evidence="6">
    <location>
        <begin position="82"/>
        <end position="93"/>
    </location>
</feature>
<evidence type="ECO:0000313" key="9">
    <source>
        <dbReference type="Proteomes" id="UP000308730"/>
    </source>
</evidence>
<dbReference type="CDD" id="cd12148">
    <property type="entry name" value="fungal_TF_MHR"/>
    <property type="match status" value="1"/>
</dbReference>
<keyword evidence="4" id="KW-0804">Transcription</keyword>
<feature type="domain" description="Xylanolytic transcriptional activator regulatory" evidence="7">
    <location>
        <begin position="576"/>
        <end position="651"/>
    </location>
</feature>
<keyword evidence="9" id="KW-1185">Reference proteome</keyword>
<feature type="compositionally biased region" description="Low complexity" evidence="6">
    <location>
        <begin position="967"/>
        <end position="977"/>
    </location>
</feature>
<evidence type="ECO:0000256" key="4">
    <source>
        <dbReference type="ARBA" id="ARBA00023163"/>
    </source>
</evidence>
<dbReference type="SMART" id="SM00906">
    <property type="entry name" value="Fungal_trans"/>
    <property type="match status" value="1"/>
</dbReference>
<dbReference type="PANTHER" id="PTHR31845">
    <property type="entry name" value="FINGER DOMAIN PROTEIN, PUTATIVE-RELATED"/>
    <property type="match status" value="1"/>
</dbReference>
<evidence type="ECO:0000256" key="6">
    <source>
        <dbReference type="SAM" id="MobiDB-lite"/>
    </source>
</evidence>
<evidence type="ECO:0000256" key="3">
    <source>
        <dbReference type="ARBA" id="ARBA00023125"/>
    </source>
</evidence>
<organism evidence="8 9">
    <name type="scientific">Antrodiella citrinella</name>
    <dbReference type="NCBI Taxonomy" id="2447956"/>
    <lineage>
        <taxon>Eukaryota</taxon>
        <taxon>Fungi</taxon>
        <taxon>Dikarya</taxon>
        <taxon>Basidiomycota</taxon>
        <taxon>Agaricomycotina</taxon>
        <taxon>Agaricomycetes</taxon>
        <taxon>Polyporales</taxon>
        <taxon>Steccherinaceae</taxon>
        <taxon>Antrodiella</taxon>
    </lineage>
</organism>
<feature type="compositionally biased region" description="Polar residues" evidence="6">
    <location>
        <begin position="141"/>
        <end position="166"/>
    </location>
</feature>
<sequence length="1051" mass="116741">MFCPPSIHYDPEHPEPQDGEGYQRWVETYSAQNQFDYTSAGNISQVAYQQTQPHASIVPDMNNGASHSQVQNPYGFVAGQFMPSSNPQENSYARQFAQGRPGERQTNISHMSAPQRYPQQDQQLNPLPVDYQQRQFVPQHTEQYVQHQQSTNTSHDMPYYFQSTPSEYVGDPGQQAPQAFTFTHYAAGSEHLSTPNSTYPSPDPTSFASSMSPSSKAGTDDGQSHHSFAPGTSPQPSNTQPLQPTVATTASSSRLVPHQPATAKRGRAAPGAAKGKGNPTKRRKRSEHPADSDSGTDEDDFISSNSVVPPLKGPVNVTARLKREYLLAQIRQKDAVIESLLKQLHNPYLATPLSVASYRMATSPSDKNNGDVLAWLDRLEASVRTAGKPGGAKAFGLGSRVHAGEADDHSDGESDRGDQQDPTEQGTVVGEHQVGEGAGEVNDASQLQQVAPDDSVPMGLIANLSLNNPKKKHAKHDEEESEDDDDVGFANETYFQPVLHTPASTFTRCPFLFTVVCAIASRYYEKSEIYPIAMHFAKHAAANALITGWKSVELAQAYILLSVFTVPERRWEEHRGWLYIGLAARLATDLNLHQVSPVKPTSERQEREMLNRTRLWLNCYNLDRSTATQYGKPYSIKEDYVIHTSANWYTQSKYNGPYDIGICAYTAMLRVVSRFHDQVFSDLSSPSGLNLQLDFLELTTLHDNYLSQFYEEWTARFANDSDLSGAPSDMHVASGEEVSYSDFDLRSDPACAFRENLLPFLTSYARLVMWSFGFQQAYRRGIQGRDRVFLDKCYKYATTVVTCMIDKLAPSGYIRFSPDGHFVFATFASAFLLKLLKPEFSGLITQQQHDDIFDMIGRLIQTFSSTEIAIDERHTPKLHARFLTTLLSKHRKDVSAANKQSQQPPPQSQTASPGSGGSHTHSAPSPEQQQQSYQSGDLGPSQQHPPGTTGMSQGQPTYENYGYSTVPSQPQAQPQPQYTAEPMVEGFDDEMLGAIQVLKTPGYWQTMMMPGFQWTETQLRPTMQSIPVSYHQSGMMQPGRNAMQAAGMQYT</sequence>
<comment type="subcellular location">
    <subcellularLocation>
        <location evidence="1">Nucleus</location>
    </subcellularLocation>
</comment>
<keyword evidence="2" id="KW-0805">Transcription regulation</keyword>
<feature type="compositionally biased region" description="Polar residues" evidence="6">
    <location>
        <begin position="104"/>
        <end position="122"/>
    </location>
</feature>
<evidence type="ECO:0000256" key="5">
    <source>
        <dbReference type="ARBA" id="ARBA00023242"/>
    </source>
</evidence>
<dbReference type="InterPro" id="IPR051089">
    <property type="entry name" value="prtT"/>
</dbReference>
<dbReference type="PANTHER" id="PTHR31845:SF19">
    <property type="entry name" value="TRANSCRIPTION FACTOR DOMAIN-CONTAINING PROTEIN"/>
    <property type="match status" value="1"/>
</dbReference>
<feature type="region of interest" description="Disordered" evidence="6">
    <location>
        <begin position="191"/>
        <end position="313"/>
    </location>
</feature>
<feature type="region of interest" description="Disordered" evidence="6">
    <location>
        <begin position="892"/>
        <end position="978"/>
    </location>
</feature>
<accession>A0A4S4N3T5</accession>
<feature type="compositionally biased region" description="Low complexity" evidence="6">
    <location>
        <begin position="268"/>
        <end position="278"/>
    </location>
</feature>
<feature type="compositionally biased region" description="Low complexity" evidence="6">
    <location>
        <begin position="922"/>
        <end position="935"/>
    </location>
</feature>
<evidence type="ECO:0000256" key="1">
    <source>
        <dbReference type="ARBA" id="ARBA00004123"/>
    </source>
</evidence>
<keyword evidence="3" id="KW-0238">DNA-binding</keyword>
<protein>
    <recommendedName>
        <fullName evidence="7">Xylanolytic transcriptional activator regulatory domain-containing protein</fullName>
    </recommendedName>
</protein>
<dbReference type="OrthoDB" id="39175at2759"/>
<evidence type="ECO:0000259" key="7">
    <source>
        <dbReference type="SMART" id="SM00906"/>
    </source>
</evidence>
<feature type="region of interest" description="Disordered" evidence="6">
    <location>
        <begin position="141"/>
        <end position="175"/>
    </location>
</feature>
<dbReference type="Pfam" id="PF04082">
    <property type="entry name" value="Fungal_trans"/>
    <property type="match status" value="1"/>
</dbReference>
<feature type="compositionally biased region" description="Low complexity" evidence="6">
    <location>
        <begin position="206"/>
        <end position="215"/>
    </location>
</feature>
<dbReference type="InterPro" id="IPR007219">
    <property type="entry name" value="XnlR_reg_dom"/>
</dbReference>
<evidence type="ECO:0000313" key="8">
    <source>
        <dbReference type="EMBL" id="THH32747.1"/>
    </source>
</evidence>
<keyword evidence="5" id="KW-0539">Nucleus</keyword>
<dbReference type="Proteomes" id="UP000308730">
    <property type="component" value="Unassembled WGS sequence"/>
</dbReference>
<evidence type="ECO:0000256" key="2">
    <source>
        <dbReference type="ARBA" id="ARBA00023015"/>
    </source>
</evidence>
<feature type="compositionally biased region" description="Basic and acidic residues" evidence="6">
    <location>
        <begin position="402"/>
        <end position="419"/>
    </location>
</feature>
<dbReference type="AlphaFoldDB" id="A0A4S4N3T5"/>
<feature type="compositionally biased region" description="Polar residues" evidence="6">
    <location>
        <begin position="230"/>
        <end position="254"/>
    </location>
</feature>
<dbReference type="GO" id="GO:0005634">
    <property type="term" value="C:nucleus"/>
    <property type="evidence" value="ECO:0007669"/>
    <property type="project" value="UniProtKB-SubCell"/>
</dbReference>
<feature type="region of interest" description="Disordered" evidence="6">
    <location>
        <begin position="386"/>
        <end position="426"/>
    </location>
</feature>
<reference evidence="8 9" key="1">
    <citation type="submission" date="2019-02" db="EMBL/GenBank/DDBJ databases">
        <title>Genome sequencing of the rare red list fungi Antrodiella citrinella (Flaviporus citrinellus).</title>
        <authorList>
            <person name="Buettner E."/>
            <person name="Kellner H."/>
        </authorList>
    </citation>
    <scope>NUCLEOTIDE SEQUENCE [LARGE SCALE GENOMIC DNA]</scope>
    <source>
        <strain evidence="8 9">DSM 108506</strain>
    </source>
</reference>
<feature type="region of interest" description="Disordered" evidence="6">
    <location>
        <begin position="79"/>
        <end position="122"/>
    </location>
</feature>
<dbReference type="GO" id="GO:0008270">
    <property type="term" value="F:zinc ion binding"/>
    <property type="evidence" value="ECO:0007669"/>
    <property type="project" value="InterPro"/>
</dbReference>
<comment type="caution">
    <text evidence="8">The sequence shown here is derived from an EMBL/GenBank/DDBJ whole genome shotgun (WGS) entry which is preliminary data.</text>
</comment>
<dbReference type="GO" id="GO:0000981">
    <property type="term" value="F:DNA-binding transcription factor activity, RNA polymerase II-specific"/>
    <property type="evidence" value="ECO:0007669"/>
    <property type="project" value="TreeGrafter"/>
</dbReference>